<proteinExistence type="predicted"/>
<organism evidence="2 3">
    <name type="scientific">Dendrobium thyrsiflorum</name>
    <name type="common">Pinecone-like raceme dendrobium</name>
    <name type="synonym">Orchid</name>
    <dbReference type="NCBI Taxonomy" id="117978"/>
    <lineage>
        <taxon>Eukaryota</taxon>
        <taxon>Viridiplantae</taxon>
        <taxon>Streptophyta</taxon>
        <taxon>Embryophyta</taxon>
        <taxon>Tracheophyta</taxon>
        <taxon>Spermatophyta</taxon>
        <taxon>Magnoliopsida</taxon>
        <taxon>Liliopsida</taxon>
        <taxon>Asparagales</taxon>
        <taxon>Orchidaceae</taxon>
        <taxon>Epidendroideae</taxon>
        <taxon>Malaxideae</taxon>
        <taxon>Dendrobiinae</taxon>
        <taxon>Dendrobium</taxon>
    </lineage>
</organism>
<feature type="compositionally biased region" description="Basic and acidic residues" evidence="1">
    <location>
        <begin position="179"/>
        <end position="199"/>
    </location>
</feature>
<protein>
    <submittedName>
        <fullName evidence="2">Uncharacterized protein</fullName>
    </submittedName>
</protein>
<keyword evidence="3" id="KW-1185">Reference proteome</keyword>
<evidence type="ECO:0000256" key="1">
    <source>
        <dbReference type="SAM" id="MobiDB-lite"/>
    </source>
</evidence>
<sequence length="370" mass="39358">MYHKDEISLIWYAGKDEKQLVLKSVSKIIPGQRTLFAYVTFLPFLLDMSVLSSRESIFKGQRELIDDPVYVLVGGPIVAERDVEERGVKDVDPSLLVVEESVVTRRISHAKPVVVMKEDGEEGRWLRQGKEEEGGGARVWERGRGGFGRELGKRVGGAAKGNGGGGRDLEEEGGPSAKGKLEGGRERMGARRGKGRNESSKVGINLSSLILRRSMNAKPQEERDERGRGGLGWGGSRRQGAAAGLGLALAGQSWLGGGPWAGRRFGQPKGAAGGGVGRPGRRSMNAKPQEERDERGRGGLGWGGSRRQGAAAGLGLALAGRSWLGGGPWAGRRFGQPKGAAGGGVGRPGRVCCEFLAASRIFGRVDLSLE</sequence>
<dbReference type="Proteomes" id="UP001552299">
    <property type="component" value="Unassembled WGS sequence"/>
</dbReference>
<reference evidence="2 3" key="1">
    <citation type="journal article" date="2024" name="Plant Biotechnol. J.">
        <title>Dendrobium thyrsiflorum genome and its molecular insights into genes involved in important horticultural traits.</title>
        <authorList>
            <person name="Chen B."/>
            <person name="Wang J.Y."/>
            <person name="Zheng P.J."/>
            <person name="Li K.L."/>
            <person name="Liang Y.M."/>
            <person name="Chen X.F."/>
            <person name="Zhang C."/>
            <person name="Zhao X."/>
            <person name="He X."/>
            <person name="Zhang G.Q."/>
            <person name="Liu Z.J."/>
            <person name="Xu Q."/>
        </authorList>
    </citation>
    <scope>NUCLEOTIDE SEQUENCE [LARGE SCALE GENOMIC DNA]</scope>
    <source>
        <strain evidence="2">GZMU011</strain>
    </source>
</reference>
<name>A0ABD0UVZ4_DENTH</name>
<feature type="region of interest" description="Disordered" evidence="1">
    <location>
        <begin position="260"/>
        <end position="306"/>
    </location>
</feature>
<dbReference type="AlphaFoldDB" id="A0ABD0UVZ4"/>
<feature type="region of interest" description="Disordered" evidence="1">
    <location>
        <begin position="151"/>
        <end position="237"/>
    </location>
</feature>
<feature type="compositionally biased region" description="Gly residues" evidence="1">
    <location>
        <begin position="151"/>
        <end position="166"/>
    </location>
</feature>
<evidence type="ECO:0000313" key="2">
    <source>
        <dbReference type="EMBL" id="KAL0917044.1"/>
    </source>
</evidence>
<accession>A0ABD0UVZ4</accession>
<gene>
    <name evidence="2" type="ORF">M5K25_012084</name>
</gene>
<evidence type="ECO:0000313" key="3">
    <source>
        <dbReference type="Proteomes" id="UP001552299"/>
    </source>
</evidence>
<feature type="compositionally biased region" description="Basic and acidic residues" evidence="1">
    <location>
        <begin position="219"/>
        <end position="228"/>
    </location>
</feature>
<feature type="compositionally biased region" description="Basic and acidic residues" evidence="1">
    <location>
        <begin position="288"/>
        <end position="297"/>
    </location>
</feature>
<dbReference type="EMBL" id="JANQDX010000010">
    <property type="protein sequence ID" value="KAL0917044.1"/>
    <property type="molecule type" value="Genomic_DNA"/>
</dbReference>
<comment type="caution">
    <text evidence="2">The sequence shown here is derived from an EMBL/GenBank/DDBJ whole genome shotgun (WGS) entry which is preliminary data.</text>
</comment>